<organism evidence="1 2">
    <name type="scientific">Mytilus coruscus</name>
    <name type="common">Sea mussel</name>
    <dbReference type="NCBI Taxonomy" id="42192"/>
    <lineage>
        <taxon>Eukaryota</taxon>
        <taxon>Metazoa</taxon>
        <taxon>Spiralia</taxon>
        <taxon>Lophotrochozoa</taxon>
        <taxon>Mollusca</taxon>
        <taxon>Bivalvia</taxon>
        <taxon>Autobranchia</taxon>
        <taxon>Pteriomorphia</taxon>
        <taxon>Mytilida</taxon>
        <taxon>Mytiloidea</taxon>
        <taxon>Mytilidae</taxon>
        <taxon>Mytilinae</taxon>
        <taxon>Mytilus</taxon>
    </lineage>
</organism>
<sequence>MPITYISNAYRFAVYAKVKGDSIFVARKENRISAIAHIAQIGVGGGRNKATDYDTGKLIAGFTRILPGQSTPFDPECKKRVYITIVTADERSVCQNHCLEKGHNVIVDNDAAMKTAKNKRFQRKYYKWIDKEGKLIELKPKRDDSDDDSILSFAFKAEDDNTSIPEKKSLRSQKSHGNLKDLDFLDEL</sequence>
<dbReference type="EMBL" id="CACVKT020007742">
    <property type="protein sequence ID" value="CAC5410195.1"/>
    <property type="molecule type" value="Genomic_DNA"/>
</dbReference>
<reference evidence="1 2" key="1">
    <citation type="submission" date="2020-06" db="EMBL/GenBank/DDBJ databases">
        <authorList>
            <person name="Li R."/>
            <person name="Bekaert M."/>
        </authorList>
    </citation>
    <scope>NUCLEOTIDE SEQUENCE [LARGE SCALE GENOMIC DNA]</scope>
    <source>
        <strain evidence="2">wild</strain>
    </source>
</reference>
<protein>
    <submittedName>
        <fullName evidence="1">Uncharacterized protein</fullName>
    </submittedName>
</protein>
<name>A0A6J8DQE5_MYTCO</name>
<proteinExistence type="predicted"/>
<accession>A0A6J8DQE5</accession>
<keyword evidence="2" id="KW-1185">Reference proteome</keyword>
<dbReference type="AlphaFoldDB" id="A0A6J8DQE5"/>
<gene>
    <name evidence="1" type="ORF">MCOR_43398</name>
</gene>
<evidence type="ECO:0000313" key="2">
    <source>
        <dbReference type="Proteomes" id="UP000507470"/>
    </source>
</evidence>
<dbReference type="Proteomes" id="UP000507470">
    <property type="component" value="Unassembled WGS sequence"/>
</dbReference>
<evidence type="ECO:0000313" key="1">
    <source>
        <dbReference type="EMBL" id="CAC5410195.1"/>
    </source>
</evidence>